<dbReference type="AlphaFoldDB" id="A0A1G6CB73"/>
<dbReference type="OrthoDB" id="3199465at2"/>
<dbReference type="STRING" id="1732.SAMN02910417_02245"/>
<organism evidence="1 2">
    <name type="scientific">Eubacterium oxidoreducens</name>
    <dbReference type="NCBI Taxonomy" id="1732"/>
    <lineage>
        <taxon>Bacteria</taxon>
        <taxon>Bacillati</taxon>
        <taxon>Bacillota</taxon>
        <taxon>Clostridia</taxon>
        <taxon>Eubacteriales</taxon>
        <taxon>Eubacteriaceae</taxon>
        <taxon>Eubacterium</taxon>
    </lineage>
</organism>
<reference evidence="1 2" key="1">
    <citation type="submission" date="2016-10" db="EMBL/GenBank/DDBJ databases">
        <authorList>
            <person name="de Groot N.N."/>
        </authorList>
    </citation>
    <scope>NUCLEOTIDE SEQUENCE [LARGE SCALE GENOMIC DNA]</scope>
    <source>
        <strain evidence="1 2">DSM 3217</strain>
    </source>
</reference>
<dbReference type="Proteomes" id="UP000199228">
    <property type="component" value="Unassembled WGS sequence"/>
</dbReference>
<evidence type="ECO:0000313" key="2">
    <source>
        <dbReference type="Proteomes" id="UP000199228"/>
    </source>
</evidence>
<proteinExistence type="predicted"/>
<accession>A0A1G6CB73</accession>
<evidence type="ECO:0000313" key="1">
    <source>
        <dbReference type="EMBL" id="SDB30042.1"/>
    </source>
</evidence>
<dbReference type="RefSeq" id="WP_143010261.1">
    <property type="nucleotide sequence ID" value="NZ_FMXR01000017.1"/>
</dbReference>
<protein>
    <submittedName>
        <fullName evidence="1">Uncharacterized protein</fullName>
    </submittedName>
</protein>
<keyword evidence="2" id="KW-1185">Reference proteome</keyword>
<sequence length="256" mass="30179">MYSNFFSSMLPLLNKKISALEQQINSYPDGYLSLERNGPYVKWFHRTSKKRTYIPKKNYQFAQQLILKNHLMAKLEDLKEEVNAIHSYLQYHNKPSKQEQFFSNSLYRDLYLKTEKSLSDHLQEWSAAPYNSNPRHPENKTIKTISGNLVRSKSEALIEQSLITNGIPYRYECLLEVENLKLYPDFTTRHRLTGKVIIWEHLGMMDNPQYVHTSFNKIEHLIRAGFIPGENLILTFESKNNPLTPLIIEETIARYY</sequence>
<gene>
    <name evidence="1" type="ORF">SAMN02910417_02245</name>
</gene>
<name>A0A1G6CB73_EUBOX</name>
<dbReference type="EMBL" id="FMXR01000017">
    <property type="protein sequence ID" value="SDB30042.1"/>
    <property type="molecule type" value="Genomic_DNA"/>
</dbReference>